<name>A0A9X3WI41_9BACI</name>
<dbReference type="Gene3D" id="1.10.287.1100">
    <property type="entry name" value="Sporulation inhibitor A"/>
    <property type="match status" value="1"/>
</dbReference>
<dbReference type="AlphaFoldDB" id="A0A9X3WI41"/>
<evidence type="ECO:0000313" key="1">
    <source>
        <dbReference type="EMBL" id="MDC3419368.1"/>
    </source>
</evidence>
<dbReference type="EMBL" id="JAMQJZ010000002">
    <property type="protein sequence ID" value="MDC3419368.1"/>
    <property type="molecule type" value="Genomic_DNA"/>
</dbReference>
<reference evidence="1" key="1">
    <citation type="submission" date="2022-06" db="EMBL/GenBank/DDBJ databases">
        <title>Aquibacillus sp. a new bacterium isolated from soil saline samples.</title>
        <authorList>
            <person name="Galisteo C."/>
            <person name="De La Haba R."/>
            <person name="Sanchez-Porro C."/>
            <person name="Ventosa A."/>
        </authorList>
    </citation>
    <scope>NUCLEOTIDE SEQUENCE</scope>
    <source>
        <strain evidence="1">JCM 12387</strain>
    </source>
</reference>
<dbReference type="InterPro" id="IPR015064">
    <property type="entry name" value="Sda"/>
</dbReference>
<gene>
    <name evidence="1" type="ORF">NC661_03205</name>
</gene>
<dbReference type="SUPFAM" id="SSF100985">
    <property type="entry name" value="Sporulation inhibitor Sda"/>
    <property type="match status" value="1"/>
</dbReference>
<sequence length="43" mass="5024">MHSLSDKQLFDSYKKGIELNLDKEFIDLLEKELKSRGLEVEIA</sequence>
<dbReference type="Proteomes" id="UP001145072">
    <property type="component" value="Unassembled WGS sequence"/>
</dbReference>
<accession>A0A9X3WI41</accession>
<dbReference type="InterPro" id="IPR036916">
    <property type="entry name" value="Sda_sf"/>
</dbReference>
<organism evidence="1 2">
    <name type="scientific">Aquibacillus koreensis</name>
    <dbReference type="NCBI Taxonomy" id="279446"/>
    <lineage>
        <taxon>Bacteria</taxon>
        <taxon>Bacillati</taxon>
        <taxon>Bacillota</taxon>
        <taxon>Bacilli</taxon>
        <taxon>Bacillales</taxon>
        <taxon>Bacillaceae</taxon>
        <taxon>Aquibacillus</taxon>
    </lineage>
</organism>
<dbReference type="RefSeq" id="WP_259869921.1">
    <property type="nucleotide sequence ID" value="NZ_JAMQJZ010000002.1"/>
</dbReference>
<proteinExistence type="predicted"/>
<keyword evidence="2" id="KW-1185">Reference proteome</keyword>
<comment type="caution">
    <text evidence="1">The sequence shown here is derived from an EMBL/GenBank/DDBJ whole genome shotgun (WGS) entry which is preliminary data.</text>
</comment>
<dbReference type="Pfam" id="PF08970">
    <property type="entry name" value="Sda"/>
    <property type="match status" value="1"/>
</dbReference>
<protein>
    <submittedName>
        <fullName evidence="1">Sporulation histidine kinase inhibitor Sda</fullName>
    </submittedName>
</protein>
<evidence type="ECO:0000313" key="2">
    <source>
        <dbReference type="Proteomes" id="UP001145072"/>
    </source>
</evidence>